<dbReference type="InterPro" id="IPR008926">
    <property type="entry name" value="RNR_R1-su_N"/>
</dbReference>
<gene>
    <name evidence="12" type="ORF">ACFQY0_20605</name>
</gene>
<evidence type="ECO:0000313" key="13">
    <source>
        <dbReference type="Proteomes" id="UP001596472"/>
    </source>
</evidence>
<reference evidence="13" key="1">
    <citation type="journal article" date="2019" name="Int. J. Syst. Evol. Microbiol.">
        <title>The Global Catalogue of Microorganisms (GCM) 10K type strain sequencing project: providing services to taxonomists for standard genome sequencing and annotation.</title>
        <authorList>
            <consortium name="The Broad Institute Genomics Platform"/>
            <consortium name="The Broad Institute Genome Sequencing Center for Infectious Disease"/>
            <person name="Wu L."/>
            <person name="Ma J."/>
        </authorList>
    </citation>
    <scope>NUCLEOTIDE SEQUENCE [LARGE SCALE GENOMIC DNA]</scope>
    <source>
        <strain evidence="13">CGMCC 4.1467</strain>
    </source>
</reference>
<keyword evidence="4 9" id="KW-0547">Nucleotide-binding</keyword>
<comment type="catalytic activity">
    <reaction evidence="8 10">
        <text>a 2'-deoxyribonucleoside 5'-diphosphate + [thioredoxin]-disulfide + H2O = a ribonucleoside 5'-diphosphate + [thioredoxin]-dithiol</text>
        <dbReference type="Rhea" id="RHEA:23252"/>
        <dbReference type="Rhea" id="RHEA-COMP:10698"/>
        <dbReference type="Rhea" id="RHEA-COMP:10700"/>
        <dbReference type="ChEBI" id="CHEBI:15377"/>
        <dbReference type="ChEBI" id="CHEBI:29950"/>
        <dbReference type="ChEBI" id="CHEBI:50058"/>
        <dbReference type="ChEBI" id="CHEBI:57930"/>
        <dbReference type="ChEBI" id="CHEBI:73316"/>
        <dbReference type="EC" id="1.17.4.1"/>
    </reaction>
</comment>
<dbReference type="EC" id="1.17.4.1" evidence="2 10"/>
<dbReference type="InterPro" id="IPR013346">
    <property type="entry name" value="NrdE_NrdA_C"/>
</dbReference>
<dbReference type="Pfam" id="PF02867">
    <property type="entry name" value="Ribonuc_red_lgC"/>
    <property type="match status" value="1"/>
</dbReference>
<sequence length="1100" mass="124464">MYTNLNLDEDLNLKQVITDRFSLGSEKSDDARGSAYQWREVLHADRRKPITDITVTRGNEEQHFSLEHVADAIGESLTDLLIARKHDDESIFTEENRKFVSDVAHAVANSLTKTLDEGGRLRLSEGDLYLLIEKALLENDAYDVAKSLAFRRSIEKGGSISAGTAPHALPVRLIRRNGNVVPWSETKIEIAVRKAFLTIHEIPEAATDVARGVTERVRNGDNSFVHIEDVQDMVQEELMKQGHFKAAAHYIRYRDERSRMRIDMEEAPDETNQELFITVITDDGETKLWDGTELKKRIAFASIGLDLCLTDSEIERELRRSVGAEIKEKDLKNTVILNSKSLIEKDADFAKFAARILLSYIYEEVLDWSILRDGVEKLKFAHKAAFKSYLKHGIAIKRLNPELLKLYNLDTLAEAFDPTADLDFDFLGIQTLYDRYLIVDKTGEKHRRIETPQFFWMRVSMGLFKGEETKREDWAIRLYNLYKGRRFCSSTPTLFNSGTLHSQLSSCYLYKVDDSIESIMYRGIAENAFLSKWAGGLGGSWTSVRGTGGYIQGTNGESQGIIPFLKLHNDQLVAVNQGGKRRGSGCAYLESWHNDIEDFLELRKNTGDERRRCHDMNTANWIPDLFMKRMEERSHWTLFRANETPDLHDLYGKAFEQRYTEYETMAAEGKIWSREMPAIELWKGMLKMIFETGHPWITFKDPCNVRSPQDHCGVIHSSNLCTEITLNTSEEETAVCNLGSVVLDTHVTADGALDHEMLKETITVAIRALDNVIDINFYPTEAARTANSRHRPIGLGVMGLQNALYKRGLSFASDAAVEFNDEFMEAIAYYAYSASSDLAAEVGTYSTFKGSKWDRGLLPQDTVDLLEDERGKKIDVPRGGKMDWSVVREKIATHGMRNSNVLAIAPTATISNIMGTTPCIEPNYKNLYVKSNLSGDFIVLNRELVRDLKKAGLWNQEMVDELKYFKGELEDIDTIPQELKQKHKTVFSVGYEYIIDAAARRQKWIDQSQSVNLFLAQPDMKSLSHMYRRAWEKGLKTTYYLRTLQASDVESSTGKVDKAIRGVMSGGGGAAPAAKVFTEAEKSACSLDAMMNGGECEACQ</sequence>
<dbReference type="EMBL" id="JBHTBS010000022">
    <property type="protein sequence ID" value="MFC7339603.1"/>
    <property type="molecule type" value="Genomic_DNA"/>
</dbReference>
<name>A0ABW2LAW3_9BACT</name>
<dbReference type="InterPro" id="IPR000788">
    <property type="entry name" value="RNR_lg_C"/>
</dbReference>
<dbReference type="PANTHER" id="PTHR11573">
    <property type="entry name" value="RIBONUCLEOSIDE-DIPHOSPHATE REDUCTASE LARGE CHAIN"/>
    <property type="match status" value="1"/>
</dbReference>
<evidence type="ECO:0000256" key="8">
    <source>
        <dbReference type="ARBA" id="ARBA00047754"/>
    </source>
</evidence>
<dbReference type="InterPro" id="IPR005144">
    <property type="entry name" value="ATP-cone_dom"/>
</dbReference>
<evidence type="ECO:0000256" key="2">
    <source>
        <dbReference type="ARBA" id="ARBA00012274"/>
    </source>
</evidence>
<evidence type="ECO:0000259" key="11">
    <source>
        <dbReference type="PROSITE" id="PS51161"/>
    </source>
</evidence>
<dbReference type="PROSITE" id="PS51161">
    <property type="entry name" value="ATP_CONE"/>
    <property type="match status" value="2"/>
</dbReference>
<dbReference type="Pfam" id="PF03477">
    <property type="entry name" value="ATP-cone"/>
    <property type="match status" value="1"/>
</dbReference>
<keyword evidence="3" id="KW-0021">Allosteric enzyme</keyword>
<dbReference type="InterPro" id="IPR039718">
    <property type="entry name" value="Rrm1"/>
</dbReference>
<evidence type="ECO:0000256" key="6">
    <source>
        <dbReference type="ARBA" id="ARBA00023002"/>
    </source>
</evidence>
<evidence type="ECO:0000256" key="7">
    <source>
        <dbReference type="ARBA" id="ARBA00023116"/>
    </source>
</evidence>
<dbReference type="NCBIfam" id="NF005544">
    <property type="entry name" value="PRK07207.1"/>
    <property type="match status" value="1"/>
</dbReference>
<keyword evidence="13" id="KW-1185">Reference proteome</keyword>
<comment type="similarity">
    <text evidence="1 10">Belongs to the ribonucleoside diphosphate reductase large chain family.</text>
</comment>
<evidence type="ECO:0000256" key="10">
    <source>
        <dbReference type="RuleBase" id="RU003410"/>
    </source>
</evidence>
<proteinExistence type="inferred from homology"/>
<dbReference type="RefSeq" id="WP_379716738.1">
    <property type="nucleotide sequence ID" value="NZ_JBHTBS010000022.1"/>
</dbReference>
<comment type="caution">
    <text evidence="12">The sequence shown here is derived from an EMBL/GenBank/DDBJ whole genome shotgun (WGS) entry which is preliminary data.</text>
</comment>
<dbReference type="Pfam" id="PF00317">
    <property type="entry name" value="Ribonuc_red_lgN"/>
    <property type="match status" value="1"/>
</dbReference>
<evidence type="ECO:0000313" key="12">
    <source>
        <dbReference type="EMBL" id="MFC7339603.1"/>
    </source>
</evidence>
<evidence type="ECO:0000256" key="5">
    <source>
        <dbReference type="ARBA" id="ARBA00022840"/>
    </source>
</evidence>
<comment type="function">
    <text evidence="10">Provides the precursors necessary for DNA synthesis. Catalyzes the biosynthesis of deoxyribonucleotides from the corresponding ribonucleotides.</text>
</comment>
<dbReference type="NCBIfam" id="TIGR02506">
    <property type="entry name" value="NrdE_NrdA"/>
    <property type="match status" value="1"/>
</dbReference>
<dbReference type="PANTHER" id="PTHR11573:SF6">
    <property type="entry name" value="RIBONUCLEOSIDE-DIPHOSPHATE REDUCTASE LARGE SUBUNIT"/>
    <property type="match status" value="1"/>
</dbReference>
<dbReference type="SUPFAM" id="SSF51998">
    <property type="entry name" value="PFL-like glycyl radical enzymes"/>
    <property type="match status" value="1"/>
</dbReference>
<dbReference type="Proteomes" id="UP001596472">
    <property type="component" value="Unassembled WGS sequence"/>
</dbReference>
<dbReference type="InterPro" id="IPR013509">
    <property type="entry name" value="RNR_lsu_N"/>
</dbReference>
<evidence type="ECO:0000256" key="4">
    <source>
        <dbReference type="ARBA" id="ARBA00022741"/>
    </source>
</evidence>
<keyword evidence="5 9" id="KW-0067">ATP-binding</keyword>
<dbReference type="PRINTS" id="PR01183">
    <property type="entry name" value="RIBORDTASEM1"/>
</dbReference>
<dbReference type="SUPFAM" id="SSF48168">
    <property type="entry name" value="R1 subunit of ribonucleotide reductase, N-terminal domain"/>
    <property type="match status" value="1"/>
</dbReference>
<evidence type="ECO:0000256" key="3">
    <source>
        <dbReference type="ARBA" id="ARBA00022533"/>
    </source>
</evidence>
<evidence type="ECO:0000256" key="9">
    <source>
        <dbReference type="PROSITE-ProRule" id="PRU00492"/>
    </source>
</evidence>
<feature type="domain" description="ATP-cone" evidence="11">
    <location>
        <begin position="171"/>
        <end position="261"/>
    </location>
</feature>
<dbReference type="PROSITE" id="PS00089">
    <property type="entry name" value="RIBORED_LARGE"/>
    <property type="match status" value="1"/>
</dbReference>
<dbReference type="CDD" id="cd01679">
    <property type="entry name" value="RNR_I"/>
    <property type="match status" value="1"/>
</dbReference>
<feature type="domain" description="ATP-cone" evidence="11">
    <location>
        <begin position="277"/>
        <end position="367"/>
    </location>
</feature>
<dbReference type="Gene3D" id="3.20.70.20">
    <property type="match status" value="1"/>
</dbReference>
<accession>A0ABW2LAW3</accession>
<protein>
    <recommendedName>
        <fullName evidence="2 10">Ribonucleoside-diphosphate reductase</fullName>
        <ecNumber evidence="2 10">1.17.4.1</ecNumber>
    </recommendedName>
</protein>
<keyword evidence="6 10" id="KW-0560">Oxidoreductase</keyword>
<evidence type="ECO:0000256" key="1">
    <source>
        <dbReference type="ARBA" id="ARBA00010406"/>
    </source>
</evidence>
<keyword evidence="7 10" id="KW-0215">Deoxyribonucleotide synthesis</keyword>
<organism evidence="12 13">
    <name type="scientific">Haloferula chungangensis</name>
    <dbReference type="NCBI Taxonomy" id="1048331"/>
    <lineage>
        <taxon>Bacteria</taxon>
        <taxon>Pseudomonadati</taxon>
        <taxon>Verrucomicrobiota</taxon>
        <taxon>Verrucomicrobiia</taxon>
        <taxon>Verrucomicrobiales</taxon>
        <taxon>Verrucomicrobiaceae</taxon>
        <taxon>Haloferula</taxon>
    </lineage>
</organism>